<keyword evidence="5" id="KW-1185">Reference proteome</keyword>
<dbReference type="GO" id="GO:0006446">
    <property type="term" value="P:regulation of translational initiation"/>
    <property type="evidence" value="ECO:0007669"/>
    <property type="project" value="TreeGrafter"/>
</dbReference>
<dbReference type="GO" id="GO:0043168">
    <property type="term" value="F:anion binding"/>
    <property type="evidence" value="ECO:0007669"/>
    <property type="project" value="UniProtKB-ARBA"/>
</dbReference>
<dbReference type="PANTHER" id="PTHR16301:SF20">
    <property type="entry name" value="IMPACT FAMILY MEMBER YIGZ"/>
    <property type="match status" value="1"/>
</dbReference>
<dbReference type="Pfam" id="PF01205">
    <property type="entry name" value="Impact_N"/>
    <property type="match status" value="1"/>
</dbReference>
<proteinExistence type="inferred from homology"/>
<evidence type="ECO:0000259" key="3">
    <source>
        <dbReference type="Pfam" id="PF09186"/>
    </source>
</evidence>
<dbReference type="Gene3D" id="3.30.70.240">
    <property type="match status" value="1"/>
</dbReference>
<dbReference type="SUPFAM" id="SSF54980">
    <property type="entry name" value="EF-G C-terminal domain-like"/>
    <property type="match status" value="1"/>
</dbReference>
<dbReference type="Gene3D" id="3.30.230.30">
    <property type="entry name" value="Impact, N-terminal domain"/>
    <property type="match status" value="1"/>
</dbReference>
<dbReference type="InterPro" id="IPR015269">
    <property type="entry name" value="UPF0029_Impact_C"/>
</dbReference>
<dbReference type="Pfam" id="PF09186">
    <property type="entry name" value="DUF1949"/>
    <property type="match status" value="1"/>
</dbReference>
<dbReference type="AlphaFoldDB" id="A0A7X0NHM2"/>
<accession>A0A7X0NHM2</accession>
<dbReference type="GO" id="GO:0032561">
    <property type="term" value="F:guanyl ribonucleotide binding"/>
    <property type="evidence" value="ECO:0007669"/>
    <property type="project" value="UniProtKB-ARBA"/>
</dbReference>
<dbReference type="PROSITE" id="PS00910">
    <property type="entry name" value="UPF0029"/>
    <property type="match status" value="1"/>
</dbReference>
<reference evidence="4 5" key="1">
    <citation type="submission" date="2020-08" db="EMBL/GenBank/DDBJ databases">
        <title>Genomic Encyclopedia of Type Strains, Phase IV (KMG-IV): sequencing the most valuable type-strain genomes for metagenomic binning, comparative biology and taxonomic classification.</title>
        <authorList>
            <person name="Goeker M."/>
        </authorList>
    </citation>
    <scope>NUCLEOTIDE SEQUENCE [LARGE SCALE GENOMIC DNA]</scope>
    <source>
        <strain evidence="4 5">DSM 26287</strain>
    </source>
</reference>
<dbReference type="InterPro" id="IPR035647">
    <property type="entry name" value="EFG_III/V"/>
</dbReference>
<dbReference type="Proteomes" id="UP000537141">
    <property type="component" value="Unassembled WGS sequence"/>
</dbReference>
<dbReference type="InterPro" id="IPR023582">
    <property type="entry name" value="Impact"/>
</dbReference>
<dbReference type="InterPro" id="IPR001498">
    <property type="entry name" value="Impact_N"/>
</dbReference>
<organism evidence="4 5">
    <name type="scientific">Thalassotalea piscium</name>
    <dbReference type="NCBI Taxonomy" id="1230533"/>
    <lineage>
        <taxon>Bacteria</taxon>
        <taxon>Pseudomonadati</taxon>
        <taxon>Pseudomonadota</taxon>
        <taxon>Gammaproteobacteria</taxon>
        <taxon>Alteromonadales</taxon>
        <taxon>Colwelliaceae</taxon>
        <taxon>Thalassotalea</taxon>
    </lineage>
</organism>
<comment type="similarity">
    <text evidence="1">Belongs to the IMPACT family.</text>
</comment>
<dbReference type="InterPro" id="IPR036956">
    <property type="entry name" value="Impact_N_sf"/>
</dbReference>
<dbReference type="InterPro" id="IPR020568">
    <property type="entry name" value="Ribosomal_Su5_D2-typ_SF"/>
</dbReference>
<dbReference type="EMBL" id="JACHHU010000015">
    <property type="protein sequence ID" value="MBB6543533.1"/>
    <property type="molecule type" value="Genomic_DNA"/>
</dbReference>
<sequence>MLAPYLVAADSVEDETVVNKSRFICYLSPCQSNEAAKTFVKSIQQLHPQASHHCYAFVSAHPLDSQYYGFSDDGEPSGTAGKPMLIALQGSDIGEVCAVVVRYFGGTKLGTGGLQRAYGGSVRQALTLLPTKTKIPMVHKTLTCHYTHINDVLHSLERLGGKVVSEDYQAEIDLEISLPENSVAKFKSNIQTLSSGLLVLKDK</sequence>
<dbReference type="PANTHER" id="PTHR16301">
    <property type="entry name" value="IMPACT-RELATED"/>
    <property type="match status" value="1"/>
</dbReference>
<gene>
    <name evidence="4" type="ORF">HNQ55_002054</name>
</gene>
<evidence type="ECO:0000256" key="1">
    <source>
        <dbReference type="ARBA" id="ARBA00007665"/>
    </source>
</evidence>
<dbReference type="RefSeq" id="WP_184424318.1">
    <property type="nucleotide sequence ID" value="NZ_AP027362.1"/>
</dbReference>
<dbReference type="NCBIfam" id="TIGR00257">
    <property type="entry name" value="IMPACT_YIGZ"/>
    <property type="match status" value="1"/>
</dbReference>
<protein>
    <submittedName>
        <fullName evidence="4">Putative YigZ family protein</fullName>
    </submittedName>
</protein>
<dbReference type="InterPro" id="IPR015796">
    <property type="entry name" value="Impact_YigZ-like"/>
</dbReference>
<feature type="domain" description="UPF0029" evidence="3">
    <location>
        <begin position="142"/>
        <end position="196"/>
    </location>
</feature>
<dbReference type="GO" id="GO:0005737">
    <property type="term" value="C:cytoplasm"/>
    <property type="evidence" value="ECO:0007669"/>
    <property type="project" value="TreeGrafter"/>
</dbReference>
<dbReference type="SUPFAM" id="SSF54211">
    <property type="entry name" value="Ribosomal protein S5 domain 2-like"/>
    <property type="match status" value="1"/>
</dbReference>
<evidence type="ECO:0000259" key="2">
    <source>
        <dbReference type="Pfam" id="PF01205"/>
    </source>
</evidence>
<dbReference type="InterPro" id="IPR020569">
    <property type="entry name" value="UPF0029_Impact_CS"/>
</dbReference>
<comment type="caution">
    <text evidence="4">The sequence shown here is derived from an EMBL/GenBank/DDBJ whole genome shotgun (WGS) entry which is preliminary data.</text>
</comment>
<evidence type="ECO:0000313" key="5">
    <source>
        <dbReference type="Proteomes" id="UP000537141"/>
    </source>
</evidence>
<feature type="domain" description="Impact N-terminal" evidence="2">
    <location>
        <begin position="20"/>
        <end position="126"/>
    </location>
</feature>
<name>A0A7X0NHM2_9GAMM</name>
<dbReference type="GO" id="GO:0017111">
    <property type="term" value="F:ribonucleoside triphosphate phosphatase activity"/>
    <property type="evidence" value="ECO:0007669"/>
    <property type="project" value="UniProtKB-ARBA"/>
</dbReference>
<evidence type="ECO:0000313" key="4">
    <source>
        <dbReference type="EMBL" id="MBB6543533.1"/>
    </source>
</evidence>